<proteinExistence type="predicted"/>
<accession>A0A3A3G808</accession>
<reference evidence="2 3" key="1">
    <citation type="submission" date="2018-09" db="EMBL/GenBank/DDBJ databases">
        <title>Paenibacillus SK2017-BO5.</title>
        <authorList>
            <person name="Piskunova J.V."/>
            <person name="Dubiley S.A."/>
            <person name="Severinov K.V."/>
        </authorList>
    </citation>
    <scope>NUCLEOTIDE SEQUENCE [LARGE SCALE GENOMIC DNA]</scope>
    <source>
        <strain evidence="2 3">BO5</strain>
    </source>
</reference>
<dbReference type="Proteomes" id="UP000266177">
    <property type="component" value="Unassembled WGS sequence"/>
</dbReference>
<comment type="caution">
    <text evidence="2">The sequence shown here is derived from an EMBL/GenBank/DDBJ whole genome shotgun (WGS) entry which is preliminary data.</text>
</comment>
<feature type="compositionally biased region" description="Polar residues" evidence="1">
    <location>
        <begin position="131"/>
        <end position="141"/>
    </location>
</feature>
<feature type="region of interest" description="Disordered" evidence="1">
    <location>
        <begin position="115"/>
        <end position="190"/>
    </location>
</feature>
<evidence type="ECO:0000256" key="1">
    <source>
        <dbReference type="SAM" id="MobiDB-lite"/>
    </source>
</evidence>
<gene>
    <name evidence="2" type="ORF">DQX05_30155</name>
</gene>
<name>A0A3A3G808_PANTH</name>
<protein>
    <submittedName>
        <fullName evidence="2">Uncharacterized protein</fullName>
    </submittedName>
</protein>
<sequence length="190" mass="21792">MGEHGKWDPHDGMTEHGKWDPYDGMSEHWKCHPHHEMGEHWKWDWHHGMTEHGEWDPHRGMAGHGEWLSHTGHVSPGMYQTYPTYMSPEAGWHSPEPYWGMPHWKMDGWEKGKEFDGSVHQREEELEAETANASSTETDGGSQERIENSSDTEKKATIRSASGKKSPRSAQKAKASSRKQRPQGMPWIGS</sequence>
<evidence type="ECO:0000313" key="3">
    <source>
        <dbReference type="Proteomes" id="UP000266177"/>
    </source>
</evidence>
<organism evidence="2 3">
    <name type="scientific">Paenibacillus thiaminolyticus</name>
    <name type="common">Bacillus thiaminolyticus</name>
    <dbReference type="NCBI Taxonomy" id="49283"/>
    <lineage>
        <taxon>Bacteria</taxon>
        <taxon>Bacillati</taxon>
        <taxon>Bacillota</taxon>
        <taxon>Bacilli</taxon>
        <taxon>Bacillales</taxon>
        <taxon>Paenibacillaceae</taxon>
        <taxon>Paenibacillus</taxon>
    </lineage>
</organism>
<dbReference type="AlphaFoldDB" id="A0A3A3G808"/>
<dbReference type="EMBL" id="QYZD01000105">
    <property type="protein sequence ID" value="RJG14759.1"/>
    <property type="molecule type" value="Genomic_DNA"/>
</dbReference>
<feature type="compositionally biased region" description="Basic and acidic residues" evidence="1">
    <location>
        <begin position="142"/>
        <end position="156"/>
    </location>
</feature>
<evidence type="ECO:0000313" key="2">
    <source>
        <dbReference type="EMBL" id="RJG14759.1"/>
    </source>
</evidence>